<feature type="compositionally biased region" description="Polar residues" evidence="1">
    <location>
        <begin position="48"/>
        <end position="66"/>
    </location>
</feature>
<sequence length="133" mass="15443">MSLQKTVHVKSCGRVLSTPQKLNQHYVSDKIPCHKPAPDPVPELIPQELSTSESEGIKSQPSNSSQHYKVETDVMVFKKELRFKKNRKFQTKCIQIVEEILNEEPIIKYYPSFLNGLEFDAFFKKYQITLEVQ</sequence>
<dbReference type="EMBL" id="CAJVPK010000393">
    <property type="protein sequence ID" value="CAG8504086.1"/>
    <property type="molecule type" value="Genomic_DNA"/>
</dbReference>
<keyword evidence="3" id="KW-1185">Reference proteome</keyword>
<gene>
    <name evidence="2" type="ORF">DEBURN_LOCUS4829</name>
</gene>
<feature type="non-terminal residue" evidence="2">
    <location>
        <position position="133"/>
    </location>
</feature>
<accession>A0A9N8ZR71</accession>
<feature type="region of interest" description="Disordered" evidence="1">
    <location>
        <begin position="32"/>
        <end position="66"/>
    </location>
</feature>
<dbReference type="OrthoDB" id="2433375at2759"/>
<evidence type="ECO:0000256" key="1">
    <source>
        <dbReference type="SAM" id="MobiDB-lite"/>
    </source>
</evidence>
<organism evidence="2 3">
    <name type="scientific">Diversispora eburnea</name>
    <dbReference type="NCBI Taxonomy" id="1213867"/>
    <lineage>
        <taxon>Eukaryota</taxon>
        <taxon>Fungi</taxon>
        <taxon>Fungi incertae sedis</taxon>
        <taxon>Mucoromycota</taxon>
        <taxon>Glomeromycotina</taxon>
        <taxon>Glomeromycetes</taxon>
        <taxon>Diversisporales</taxon>
        <taxon>Diversisporaceae</taxon>
        <taxon>Diversispora</taxon>
    </lineage>
</organism>
<name>A0A9N8ZR71_9GLOM</name>
<dbReference type="AlphaFoldDB" id="A0A9N8ZR71"/>
<reference evidence="2" key="1">
    <citation type="submission" date="2021-06" db="EMBL/GenBank/DDBJ databases">
        <authorList>
            <person name="Kallberg Y."/>
            <person name="Tangrot J."/>
            <person name="Rosling A."/>
        </authorList>
    </citation>
    <scope>NUCLEOTIDE SEQUENCE</scope>
    <source>
        <strain evidence="2">AZ414A</strain>
    </source>
</reference>
<protein>
    <submittedName>
        <fullName evidence="2">11787_t:CDS:1</fullName>
    </submittedName>
</protein>
<evidence type="ECO:0000313" key="3">
    <source>
        <dbReference type="Proteomes" id="UP000789706"/>
    </source>
</evidence>
<proteinExistence type="predicted"/>
<evidence type="ECO:0000313" key="2">
    <source>
        <dbReference type="EMBL" id="CAG8504086.1"/>
    </source>
</evidence>
<comment type="caution">
    <text evidence="2">The sequence shown here is derived from an EMBL/GenBank/DDBJ whole genome shotgun (WGS) entry which is preliminary data.</text>
</comment>
<dbReference type="Proteomes" id="UP000789706">
    <property type="component" value="Unassembled WGS sequence"/>
</dbReference>